<dbReference type="EMBL" id="PNBX01000008">
    <property type="protein sequence ID" value="TMO69990.1"/>
    <property type="molecule type" value="Genomic_DNA"/>
</dbReference>
<proteinExistence type="predicted"/>
<evidence type="ECO:0000313" key="4">
    <source>
        <dbReference type="Proteomes" id="UP000307164"/>
    </source>
</evidence>
<reference evidence="4 5" key="2">
    <citation type="submission" date="2019-06" db="EMBL/GenBank/DDBJ databases">
        <title>Co-occurence of chitin degradation, pigmentation and bioactivity in marine Pseudoalteromonas.</title>
        <authorList>
            <person name="Sonnenschein E.C."/>
            <person name="Bech P.K."/>
        </authorList>
    </citation>
    <scope>NUCLEOTIDE SEQUENCE [LARGE SCALE GENOMIC DNA]</scope>
    <source>
        <strain evidence="5">S3790</strain>
        <strain evidence="4">S3895</strain>
    </source>
</reference>
<dbReference type="Proteomes" id="UP000307217">
    <property type="component" value="Unassembled WGS sequence"/>
</dbReference>
<dbReference type="OrthoDB" id="6314526at2"/>
<dbReference type="CDD" id="cd22554">
    <property type="entry name" value="Slr4-like"/>
    <property type="match status" value="1"/>
</dbReference>
<reference evidence="2 5" key="1">
    <citation type="submission" date="2018-01" db="EMBL/GenBank/DDBJ databases">
        <authorList>
            <person name="Paulsen S."/>
            <person name="Gram L.K."/>
        </authorList>
    </citation>
    <scope>NUCLEOTIDE SEQUENCE [LARGE SCALE GENOMIC DNA]</scope>
    <source>
        <strain evidence="2 5">S3790</strain>
        <strain evidence="3">S3895</strain>
    </source>
</reference>
<feature type="signal peptide" evidence="1">
    <location>
        <begin position="1"/>
        <end position="21"/>
    </location>
</feature>
<protein>
    <recommendedName>
        <fullName evidence="6">Bacterial Ig-like domain-containing protein</fullName>
    </recommendedName>
</protein>
<dbReference type="Pfam" id="PF19526">
    <property type="entry name" value="Slr4"/>
    <property type="match status" value="1"/>
</dbReference>
<keyword evidence="4" id="KW-1185">Reference proteome</keyword>
<evidence type="ECO:0000313" key="2">
    <source>
        <dbReference type="EMBL" id="TMO69990.1"/>
    </source>
</evidence>
<name>A0A5S3VDG9_9GAMM</name>
<organism evidence="2 5">
    <name type="scientific">Pseudoalteromonas aurantia</name>
    <dbReference type="NCBI Taxonomy" id="43654"/>
    <lineage>
        <taxon>Bacteria</taxon>
        <taxon>Pseudomonadati</taxon>
        <taxon>Pseudomonadota</taxon>
        <taxon>Gammaproteobacteria</taxon>
        <taxon>Alteromonadales</taxon>
        <taxon>Pseudoalteromonadaceae</taxon>
        <taxon>Pseudoalteromonas</taxon>
    </lineage>
</organism>
<evidence type="ECO:0008006" key="6">
    <source>
        <dbReference type="Google" id="ProtNLM"/>
    </source>
</evidence>
<evidence type="ECO:0000313" key="3">
    <source>
        <dbReference type="EMBL" id="TMO75948.1"/>
    </source>
</evidence>
<evidence type="ECO:0000256" key="1">
    <source>
        <dbReference type="SAM" id="SignalP"/>
    </source>
</evidence>
<keyword evidence="1" id="KW-0732">Signal</keyword>
<comment type="caution">
    <text evidence="2">The sequence shown here is derived from an EMBL/GenBank/DDBJ whole genome shotgun (WGS) entry which is preliminary data.</text>
</comment>
<evidence type="ECO:0000313" key="5">
    <source>
        <dbReference type="Proteomes" id="UP000307217"/>
    </source>
</evidence>
<dbReference type="InterPro" id="IPR045689">
    <property type="entry name" value="Slr4"/>
</dbReference>
<dbReference type="Proteomes" id="UP000307164">
    <property type="component" value="Unassembled WGS sequence"/>
</dbReference>
<feature type="chain" id="PRO_5024366435" description="Bacterial Ig-like domain-containing protein" evidence="1">
    <location>
        <begin position="22"/>
        <end position="478"/>
    </location>
</feature>
<dbReference type="RefSeq" id="WP_138589931.1">
    <property type="nucleotide sequence ID" value="NZ_PNBW01000033.1"/>
</dbReference>
<reference evidence="2" key="3">
    <citation type="submission" date="2019-09" db="EMBL/GenBank/DDBJ databases">
        <title>Co-occurence of chitin degradation, pigmentation and bioactivity in marine Pseudoalteromonas.</title>
        <authorList>
            <person name="Sonnenschein E.C."/>
            <person name="Bech P.K."/>
        </authorList>
    </citation>
    <scope>NUCLEOTIDE SEQUENCE</scope>
    <source>
        <strain evidence="2">S3790</strain>
        <strain evidence="3">S3895</strain>
    </source>
</reference>
<dbReference type="AlphaFoldDB" id="A0A5S3VDG9"/>
<accession>A0A5S3VDG9</accession>
<gene>
    <name evidence="2" type="ORF">CWC19_03070</name>
    <name evidence="3" type="ORF">CWC20_06750</name>
</gene>
<sequence length="478" mass="48896">MKLLKKALLATAIVGTFGANAATVSSTPVKLSAEGVAAKKSAADVPFDVDFVIAKETAAASKIVLTFDAGVSVSDLADALDAGSENVINDPNTGKGTIYDDGQTTGTKLVEFDYGTGSFTFDKFKANKTANTIEFVVNLGNPLTANSAFRMSFEGAAGVDFVGAANVAYKSSTTAGVEIETGTGVLATTESQFSFKVSQPYNGLIERLEKKTFSKKGDDSTDAGIDALKLTFNDKQTKLQAALIASTNTVELTGNFSNGGATTGTITNTENSNFAVSASGTAALSAVGSAVNQKLTISLPDAAITNAGVDSPITVTYDSGQTKVIPVTGAITAKVTATITNASGTPSIVIADSVDAGKWALDATVINIPYFPVGFTGLSTSVHFANESANKANVLVSAIDTDGKEYSGSLTDLAGNTVTKVSQGTIMTALGLESDSSYKLSVTFNIDANTGDVNAYAFSNAGDARQALVTSQEKGSDK</sequence>
<dbReference type="EMBL" id="PNBW01000033">
    <property type="protein sequence ID" value="TMO75948.1"/>
    <property type="molecule type" value="Genomic_DNA"/>
</dbReference>